<evidence type="ECO:0000313" key="1">
    <source>
        <dbReference type="EMBL" id="OWZ12001.1"/>
    </source>
</evidence>
<protein>
    <submittedName>
        <fullName evidence="1">Uncharacterized protein</fullName>
    </submittedName>
</protein>
<name>A0A225W2M3_9STRA</name>
<organism evidence="1 2">
    <name type="scientific">Phytophthora megakarya</name>
    <dbReference type="NCBI Taxonomy" id="4795"/>
    <lineage>
        <taxon>Eukaryota</taxon>
        <taxon>Sar</taxon>
        <taxon>Stramenopiles</taxon>
        <taxon>Oomycota</taxon>
        <taxon>Peronosporomycetes</taxon>
        <taxon>Peronosporales</taxon>
        <taxon>Peronosporaceae</taxon>
        <taxon>Phytophthora</taxon>
    </lineage>
</organism>
<dbReference type="AlphaFoldDB" id="A0A225W2M3"/>
<reference evidence="2" key="1">
    <citation type="submission" date="2017-03" db="EMBL/GenBank/DDBJ databases">
        <title>Phytopthora megakarya and P. palmivora, two closely related causual agents of cacao black pod achieved similar genome size and gene model numbers by different mechanisms.</title>
        <authorList>
            <person name="Ali S."/>
            <person name="Shao J."/>
            <person name="Larry D.J."/>
            <person name="Kronmiller B."/>
            <person name="Shen D."/>
            <person name="Strem M.D."/>
            <person name="Melnick R.L."/>
            <person name="Guiltinan M.J."/>
            <person name="Tyler B.M."/>
            <person name="Meinhardt L.W."/>
            <person name="Bailey B.A."/>
        </authorList>
    </citation>
    <scope>NUCLEOTIDE SEQUENCE [LARGE SCALE GENOMIC DNA]</scope>
    <source>
        <strain evidence="2">zdho120</strain>
    </source>
</reference>
<dbReference type="Proteomes" id="UP000198211">
    <property type="component" value="Unassembled WGS sequence"/>
</dbReference>
<accession>A0A225W2M3</accession>
<dbReference type="EMBL" id="NBNE01001972">
    <property type="protein sequence ID" value="OWZ12001.1"/>
    <property type="molecule type" value="Genomic_DNA"/>
</dbReference>
<dbReference type="OrthoDB" id="129312at2759"/>
<proteinExistence type="predicted"/>
<sequence length="193" mass="21404">MDAIMLNETMLMTVLCNDVEAAIDHVDEVGSATARSEDTFIFFMMLLSAVQRPADERPADVTQLIESALESNSQWLPPSLNHNHSELRPYSIINNVFEACTLNQHQHVAFSLVATALLQRFKQQELARTHPSVAGYRANDFVTQLRQDQLLIFLGGAGGTGKRCAIDAIIAFCLSWHRSQSIVKTALTGKLPH</sequence>
<keyword evidence="2" id="KW-1185">Reference proteome</keyword>
<gene>
    <name evidence="1" type="ORF">PHMEG_00014904</name>
</gene>
<evidence type="ECO:0000313" key="2">
    <source>
        <dbReference type="Proteomes" id="UP000198211"/>
    </source>
</evidence>
<comment type="caution">
    <text evidence="1">The sequence shown here is derived from an EMBL/GenBank/DDBJ whole genome shotgun (WGS) entry which is preliminary data.</text>
</comment>